<accession>A0AAW1LSV4</accession>
<organism evidence="3 4">
    <name type="scientific">Popillia japonica</name>
    <name type="common">Japanese beetle</name>
    <dbReference type="NCBI Taxonomy" id="7064"/>
    <lineage>
        <taxon>Eukaryota</taxon>
        <taxon>Metazoa</taxon>
        <taxon>Ecdysozoa</taxon>
        <taxon>Arthropoda</taxon>
        <taxon>Hexapoda</taxon>
        <taxon>Insecta</taxon>
        <taxon>Pterygota</taxon>
        <taxon>Neoptera</taxon>
        <taxon>Endopterygota</taxon>
        <taxon>Coleoptera</taxon>
        <taxon>Polyphaga</taxon>
        <taxon>Scarabaeiformia</taxon>
        <taxon>Scarabaeidae</taxon>
        <taxon>Rutelinae</taxon>
        <taxon>Popillia</taxon>
    </lineage>
</organism>
<feature type="chain" id="PRO_5043710496" evidence="2">
    <location>
        <begin position="17"/>
        <end position="243"/>
    </location>
</feature>
<dbReference type="AlphaFoldDB" id="A0AAW1LSV4"/>
<proteinExistence type="predicted"/>
<feature type="signal peptide" evidence="2">
    <location>
        <begin position="1"/>
        <end position="16"/>
    </location>
</feature>
<evidence type="ECO:0000313" key="4">
    <source>
        <dbReference type="Proteomes" id="UP001458880"/>
    </source>
</evidence>
<comment type="caution">
    <text evidence="3">The sequence shown here is derived from an EMBL/GenBank/DDBJ whole genome shotgun (WGS) entry which is preliminary data.</text>
</comment>
<sequence length="243" mass="26882">MKVLVVLIALTGSALSQSFDYDGRYVEDNSGAYYADDSGRYIHDRSGEYFHDNSGDYIHQPGPDGPDYVGEATNVGVTFLSPNIIPSENRQYLPPTTGFRPPSTPAPPLEPPPVVNIRPPARVPVRPPVAVPVRPPARLPPSIPVRPSPPVAKRPPPTITRPIRPRPARPDLVIPTPPPAKIASTSRRPSIQGGGPYIWHYESQPHTVDVIDPFHKYRVINLYNYLLQLRKSATHSRCHRSIP</sequence>
<dbReference type="Proteomes" id="UP001458880">
    <property type="component" value="Unassembled WGS sequence"/>
</dbReference>
<keyword evidence="4" id="KW-1185">Reference proteome</keyword>
<feature type="region of interest" description="Disordered" evidence="1">
    <location>
        <begin position="86"/>
        <end position="109"/>
    </location>
</feature>
<evidence type="ECO:0000256" key="2">
    <source>
        <dbReference type="SAM" id="SignalP"/>
    </source>
</evidence>
<name>A0AAW1LSV4_POPJA</name>
<reference evidence="3 4" key="1">
    <citation type="journal article" date="2024" name="BMC Genomics">
        <title>De novo assembly and annotation of Popillia japonica's genome with initial clues to its potential as an invasive pest.</title>
        <authorList>
            <person name="Cucini C."/>
            <person name="Boschi S."/>
            <person name="Funari R."/>
            <person name="Cardaioli E."/>
            <person name="Iannotti N."/>
            <person name="Marturano G."/>
            <person name="Paoli F."/>
            <person name="Bruttini M."/>
            <person name="Carapelli A."/>
            <person name="Frati F."/>
            <person name="Nardi F."/>
        </authorList>
    </citation>
    <scope>NUCLEOTIDE SEQUENCE [LARGE SCALE GENOMIC DNA]</scope>
    <source>
        <strain evidence="3">DMR45628</strain>
    </source>
</reference>
<keyword evidence="2" id="KW-0732">Signal</keyword>
<evidence type="ECO:0000313" key="3">
    <source>
        <dbReference type="EMBL" id="KAK9737538.1"/>
    </source>
</evidence>
<feature type="region of interest" description="Disordered" evidence="1">
    <location>
        <begin position="141"/>
        <end position="189"/>
    </location>
</feature>
<feature type="compositionally biased region" description="Pro residues" evidence="1">
    <location>
        <begin position="141"/>
        <end position="159"/>
    </location>
</feature>
<gene>
    <name evidence="3" type="ORF">QE152_g10607</name>
</gene>
<evidence type="ECO:0000256" key="1">
    <source>
        <dbReference type="SAM" id="MobiDB-lite"/>
    </source>
</evidence>
<protein>
    <submittedName>
        <fullName evidence="3">Uncharacterized protein</fullName>
    </submittedName>
</protein>
<dbReference type="EMBL" id="JASPKY010000098">
    <property type="protein sequence ID" value="KAK9737538.1"/>
    <property type="molecule type" value="Genomic_DNA"/>
</dbReference>